<protein>
    <recommendedName>
        <fullName evidence="1">Aldehyde ferredoxin oxidoreductase N-terminal domain-containing protein</fullName>
    </recommendedName>
</protein>
<dbReference type="GO" id="GO:0051536">
    <property type="term" value="F:iron-sulfur cluster binding"/>
    <property type="evidence" value="ECO:0007669"/>
    <property type="project" value="InterPro"/>
</dbReference>
<name>X1UC97_9ZZZZ</name>
<dbReference type="InterPro" id="IPR013983">
    <property type="entry name" value="Ald_Fedxn_OxRdtase_N"/>
</dbReference>
<gene>
    <name evidence="2" type="ORF">S12H4_42588</name>
</gene>
<evidence type="ECO:0000259" key="1">
    <source>
        <dbReference type="SMART" id="SM00790"/>
    </source>
</evidence>
<comment type="caution">
    <text evidence="2">The sequence shown here is derived from an EMBL/GenBank/DDBJ whole genome shotgun (WGS) entry which is preliminary data.</text>
</comment>
<evidence type="ECO:0000313" key="2">
    <source>
        <dbReference type="EMBL" id="GAJ15124.1"/>
    </source>
</evidence>
<sequence>MLKQKILRVNLSEQSIKEEYVPLKIAEKYIGGKGLATYYLYKELDPKIDPLSPKNKLLFFIGPLIGLLPGYSRHVVASKSPLTNTFCDSYAGGWFGVELKKAGYSGIIIEGKADRLAYLRIEDE</sequence>
<feature type="domain" description="Aldehyde ferredoxin oxidoreductase N-terminal" evidence="1">
    <location>
        <begin position="2"/>
        <end position="124"/>
    </location>
</feature>
<dbReference type="GO" id="GO:0016625">
    <property type="term" value="F:oxidoreductase activity, acting on the aldehyde or oxo group of donors, iron-sulfur protein as acceptor"/>
    <property type="evidence" value="ECO:0007669"/>
    <property type="project" value="InterPro"/>
</dbReference>
<dbReference type="AlphaFoldDB" id="X1UC97"/>
<dbReference type="Gene3D" id="3.60.9.10">
    <property type="entry name" value="Aldehyde ferredoxin oxidoreductase, N-terminal domain"/>
    <property type="match status" value="1"/>
</dbReference>
<dbReference type="PANTHER" id="PTHR30038">
    <property type="entry name" value="ALDEHYDE FERREDOXIN OXIDOREDUCTASE"/>
    <property type="match status" value="1"/>
</dbReference>
<dbReference type="EMBL" id="BARW01026078">
    <property type="protein sequence ID" value="GAJ15124.1"/>
    <property type="molecule type" value="Genomic_DNA"/>
</dbReference>
<feature type="non-terminal residue" evidence="2">
    <location>
        <position position="124"/>
    </location>
</feature>
<dbReference type="SUPFAM" id="SSF56228">
    <property type="entry name" value="Aldehyde ferredoxin oxidoreductase, N-terminal domain"/>
    <property type="match status" value="1"/>
</dbReference>
<dbReference type="PANTHER" id="PTHR30038:SF0">
    <property type="entry name" value="TUNGSTEN-CONTAINING ALDEHYDE FERREDOXIN OXIDOREDUCTASE"/>
    <property type="match status" value="1"/>
</dbReference>
<dbReference type="InterPro" id="IPR051919">
    <property type="entry name" value="W-dependent_AOR"/>
</dbReference>
<proteinExistence type="predicted"/>
<dbReference type="Pfam" id="PF02730">
    <property type="entry name" value="AFOR_N"/>
    <property type="match status" value="1"/>
</dbReference>
<dbReference type="SMART" id="SM00790">
    <property type="entry name" value="AFOR_N"/>
    <property type="match status" value="1"/>
</dbReference>
<accession>X1UC97</accession>
<organism evidence="2">
    <name type="scientific">marine sediment metagenome</name>
    <dbReference type="NCBI Taxonomy" id="412755"/>
    <lineage>
        <taxon>unclassified sequences</taxon>
        <taxon>metagenomes</taxon>
        <taxon>ecological metagenomes</taxon>
    </lineage>
</organism>
<reference evidence="2" key="1">
    <citation type="journal article" date="2014" name="Front. Microbiol.">
        <title>High frequency of phylogenetically diverse reductive dehalogenase-homologous genes in deep subseafloor sedimentary metagenomes.</title>
        <authorList>
            <person name="Kawai M."/>
            <person name="Futagami T."/>
            <person name="Toyoda A."/>
            <person name="Takaki Y."/>
            <person name="Nishi S."/>
            <person name="Hori S."/>
            <person name="Arai W."/>
            <person name="Tsubouchi T."/>
            <person name="Morono Y."/>
            <person name="Uchiyama I."/>
            <person name="Ito T."/>
            <person name="Fujiyama A."/>
            <person name="Inagaki F."/>
            <person name="Takami H."/>
        </authorList>
    </citation>
    <scope>NUCLEOTIDE SEQUENCE</scope>
    <source>
        <strain evidence="2">Expedition CK06-06</strain>
    </source>
</reference>
<dbReference type="InterPro" id="IPR036503">
    <property type="entry name" value="Ald_Fedxn_OxRdtase_N_sf"/>
</dbReference>